<proteinExistence type="predicted"/>
<sequence length="73" mass="8490">MTIATVPSIEEIQKFARELVKKYPNSIGCQKCEACFWDWERTGKDPAKKPPYFPIEYQGNCPCTGKLRQIYPF</sequence>
<dbReference type="AlphaFoldDB" id="A0A1G2JPT7"/>
<comment type="caution">
    <text evidence="1">The sequence shown here is derived from an EMBL/GenBank/DDBJ whole genome shotgun (WGS) entry which is preliminary data.</text>
</comment>
<evidence type="ECO:0000313" key="2">
    <source>
        <dbReference type="Proteomes" id="UP000178935"/>
    </source>
</evidence>
<dbReference type="EMBL" id="MHPU01000011">
    <property type="protein sequence ID" value="OGZ89092.1"/>
    <property type="molecule type" value="Genomic_DNA"/>
</dbReference>
<organism evidence="1 2">
    <name type="scientific">Candidatus Staskawiczbacteria bacterium RIFOXYD1_FULL_32_13</name>
    <dbReference type="NCBI Taxonomy" id="1802234"/>
    <lineage>
        <taxon>Bacteria</taxon>
        <taxon>Candidatus Staskawicziibacteriota</taxon>
    </lineage>
</organism>
<protein>
    <submittedName>
        <fullName evidence="1">Uncharacterized protein</fullName>
    </submittedName>
</protein>
<accession>A0A1G2JPT7</accession>
<name>A0A1G2JPT7_9BACT</name>
<reference evidence="1 2" key="1">
    <citation type="journal article" date="2016" name="Nat. Commun.">
        <title>Thousands of microbial genomes shed light on interconnected biogeochemical processes in an aquifer system.</title>
        <authorList>
            <person name="Anantharaman K."/>
            <person name="Brown C.T."/>
            <person name="Hug L.A."/>
            <person name="Sharon I."/>
            <person name="Castelle C.J."/>
            <person name="Probst A.J."/>
            <person name="Thomas B.C."/>
            <person name="Singh A."/>
            <person name="Wilkins M.J."/>
            <person name="Karaoz U."/>
            <person name="Brodie E.L."/>
            <person name="Williams K.H."/>
            <person name="Hubbard S.S."/>
            <person name="Banfield J.F."/>
        </authorList>
    </citation>
    <scope>NUCLEOTIDE SEQUENCE [LARGE SCALE GENOMIC DNA]</scope>
</reference>
<evidence type="ECO:0000313" key="1">
    <source>
        <dbReference type="EMBL" id="OGZ89092.1"/>
    </source>
</evidence>
<gene>
    <name evidence="1" type="ORF">A2561_04075</name>
</gene>
<dbReference type="Proteomes" id="UP000178935">
    <property type="component" value="Unassembled WGS sequence"/>
</dbReference>